<dbReference type="Pfam" id="PF01902">
    <property type="entry name" value="Diphthami_syn_2"/>
    <property type="match status" value="2"/>
</dbReference>
<feature type="region of interest" description="Disordered" evidence="10">
    <location>
        <begin position="616"/>
        <end position="644"/>
    </location>
</feature>
<evidence type="ECO:0000256" key="10">
    <source>
        <dbReference type="SAM" id="MobiDB-lite"/>
    </source>
</evidence>
<dbReference type="FunFam" id="3.40.50.620:FF:000145">
    <property type="entry name" value="ATP-binding domain containing protein"/>
    <property type="match status" value="1"/>
</dbReference>
<feature type="region of interest" description="Disordered" evidence="10">
    <location>
        <begin position="78"/>
        <end position="113"/>
    </location>
</feature>
<dbReference type="NCBIfam" id="TIGR00290">
    <property type="entry name" value="MJ0570_dom"/>
    <property type="match status" value="1"/>
</dbReference>
<keyword evidence="6" id="KW-0067">ATP-binding</keyword>
<accession>A0A5C3EXI7</accession>
<evidence type="ECO:0000256" key="2">
    <source>
        <dbReference type="ARBA" id="ARBA00012089"/>
    </source>
</evidence>
<comment type="catalytic activity">
    <reaction evidence="9">
        <text>diphthine-[translation elongation factor 2] + NH4(+) + ATP = diphthamide-[translation elongation factor 2] + AMP + diphosphate + H(+)</text>
        <dbReference type="Rhea" id="RHEA:19753"/>
        <dbReference type="Rhea" id="RHEA-COMP:10172"/>
        <dbReference type="Rhea" id="RHEA-COMP:10174"/>
        <dbReference type="ChEBI" id="CHEBI:15378"/>
        <dbReference type="ChEBI" id="CHEBI:16692"/>
        <dbReference type="ChEBI" id="CHEBI:28938"/>
        <dbReference type="ChEBI" id="CHEBI:30616"/>
        <dbReference type="ChEBI" id="CHEBI:33019"/>
        <dbReference type="ChEBI" id="CHEBI:82696"/>
        <dbReference type="ChEBI" id="CHEBI:456215"/>
        <dbReference type="EC" id="6.3.1.14"/>
    </reaction>
</comment>
<feature type="compositionally biased region" description="Acidic residues" evidence="10">
    <location>
        <begin position="572"/>
        <end position="586"/>
    </location>
</feature>
<feature type="compositionally biased region" description="Acidic residues" evidence="10">
    <location>
        <begin position="626"/>
        <end position="638"/>
    </location>
</feature>
<evidence type="ECO:0000256" key="7">
    <source>
        <dbReference type="ARBA" id="ARBA00029814"/>
    </source>
</evidence>
<sequence length="776" mass="83551">MKVVGLLSGGKDSCYNLCHCVKNGHELVALATLAPPASTDELDSYMYQTVGHDAVHLVAAAMDLPLYRHQISGTAVNQAAEYGSRRPPGEAGADADTDADGADEPSDEPSDETEDLYRLLMQVKRHHPDVEAVSVGAILSNYQRVRVEHVALRASLALLPLTFLWQRSQPELYDEMIQAGMTSILIKVAGIGLEERDLGKTLHQMRHKLWKLHDLYGAHVCGEGGEYETLTLDSPLFKKRIEIQETETVIHSDSGFGSVSYLRIKRAALVDKELTADLEATTIPDDLDALSKRTLQAIGSAETSSAGGSTAQRGQIAADGLGRLAVDQETVVGKLKPSLTRRGRWMSINNVDGIDAAESSLEEEVVTAFRRVKSLLSGQTPPLDLTHLTHINLYLSSQSLFPTINAIYKRHFGSSPPTRACIAVRPTSSARFHLSAVAFDDLSPSSGATPLPERKALHVQGRSYWAPANIGPYSQAVTIGERILIAGQIGLRPKDLSLPDVAEGLSAHQAAGLQCTLAMQHARRIFHATLESRLGRGWMDGGICWLDESVDVEMARRCWAAQFEAQPRESSDGSDDDDDDDDDDEGQGQGCWLAPHAVFSSGASIAPPMIFATLPSGNLPRSAKVDDDDDDDDDDGEADVPTLQRGSIVCGTDQVRCDVARLWSRRGGSSFGIASFFPSPPPAAAASEAETEQGDDTAIGQARADVEQRAFAKALLYVDGTDLQAAFGLLRQLFPAAKTDEINAIPVSRLHAFPVSASAGLDLLVTAAFALVWHGV</sequence>
<keyword evidence="13" id="KW-1185">Reference proteome</keyword>
<feature type="region of interest" description="Disordered" evidence="10">
    <location>
        <begin position="563"/>
        <end position="591"/>
    </location>
</feature>
<dbReference type="Proteomes" id="UP000323386">
    <property type="component" value="Unassembled WGS sequence"/>
</dbReference>
<evidence type="ECO:0000259" key="11">
    <source>
        <dbReference type="Pfam" id="PF01902"/>
    </source>
</evidence>
<evidence type="ECO:0000256" key="5">
    <source>
        <dbReference type="ARBA" id="ARBA00022741"/>
    </source>
</evidence>
<gene>
    <name evidence="12" type="ORF">PSFLO_02409</name>
</gene>
<evidence type="ECO:0000256" key="3">
    <source>
        <dbReference type="ARBA" id="ARBA00018426"/>
    </source>
</evidence>
<dbReference type="Gene3D" id="3.90.1490.10">
    <property type="entry name" value="putative n-type atp pyrophosphatase, domain 2"/>
    <property type="match status" value="1"/>
</dbReference>
<reference evidence="12 13" key="1">
    <citation type="submission" date="2018-03" db="EMBL/GenBank/DDBJ databases">
        <authorList>
            <person name="Guldener U."/>
        </authorList>
    </citation>
    <scope>NUCLEOTIDE SEQUENCE [LARGE SCALE GENOMIC DNA]</scope>
    <source>
        <strain evidence="12 13">DAOM196992</strain>
    </source>
</reference>
<dbReference type="GO" id="GO:0005524">
    <property type="term" value="F:ATP binding"/>
    <property type="evidence" value="ECO:0007669"/>
    <property type="project" value="UniProtKB-KW"/>
</dbReference>
<evidence type="ECO:0000313" key="13">
    <source>
        <dbReference type="Proteomes" id="UP000323386"/>
    </source>
</evidence>
<dbReference type="InterPro" id="IPR014729">
    <property type="entry name" value="Rossmann-like_a/b/a_fold"/>
</dbReference>
<dbReference type="SUPFAM" id="SSF55298">
    <property type="entry name" value="YjgF-like"/>
    <property type="match status" value="2"/>
</dbReference>
<evidence type="ECO:0000256" key="4">
    <source>
        <dbReference type="ARBA" id="ARBA00022598"/>
    </source>
</evidence>
<name>A0A5C3EXI7_9BASI</name>
<dbReference type="Gene3D" id="3.40.50.620">
    <property type="entry name" value="HUPs"/>
    <property type="match status" value="1"/>
</dbReference>
<dbReference type="AlphaFoldDB" id="A0A5C3EXI7"/>
<keyword evidence="5" id="KW-0547">Nucleotide-binding</keyword>
<evidence type="ECO:0000256" key="8">
    <source>
        <dbReference type="ARBA" id="ARBA00031552"/>
    </source>
</evidence>
<proteinExistence type="predicted"/>
<feature type="domain" description="Diphthamide synthase" evidence="11">
    <location>
        <begin position="1"/>
        <end position="76"/>
    </location>
</feature>
<dbReference type="PANTHER" id="PTHR12196">
    <property type="entry name" value="DOMAIN OF UNKNOWN FUNCTION 71 DUF71 -CONTAINING PROTEIN"/>
    <property type="match status" value="1"/>
</dbReference>
<dbReference type="OrthoDB" id="686384at2759"/>
<comment type="pathway">
    <text evidence="1">Protein modification; peptidyl-diphthamide biosynthesis.</text>
</comment>
<dbReference type="InterPro" id="IPR002761">
    <property type="entry name" value="Diphthami_syn_dom"/>
</dbReference>
<organism evidence="12 13">
    <name type="scientific">Pseudozyma flocculosa</name>
    <dbReference type="NCBI Taxonomy" id="84751"/>
    <lineage>
        <taxon>Eukaryota</taxon>
        <taxon>Fungi</taxon>
        <taxon>Dikarya</taxon>
        <taxon>Basidiomycota</taxon>
        <taxon>Ustilaginomycotina</taxon>
        <taxon>Ustilaginomycetes</taxon>
        <taxon>Ustilaginales</taxon>
        <taxon>Ustilaginaceae</taxon>
        <taxon>Pseudozyma</taxon>
    </lineage>
</organism>
<keyword evidence="4" id="KW-0436">Ligase</keyword>
<protein>
    <recommendedName>
        <fullName evidence="3">Diphthine--ammonia ligase</fullName>
        <ecNumber evidence="2">6.3.1.14</ecNumber>
    </recommendedName>
    <alternativeName>
        <fullName evidence="7">Diphthamide synthase</fullName>
    </alternativeName>
    <alternativeName>
        <fullName evidence="8">Diphthamide synthetase</fullName>
    </alternativeName>
</protein>
<evidence type="ECO:0000256" key="9">
    <source>
        <dbReference type="ARBA" id="ARBA00048108"/>
    </source>
</evidence>
<dbReference type="GO" id="GO:0017183">
    <property type="term" value="P:protein histidyl modification to diphthamide"/>
    <property type="evidence" value="ECO:0007669"/>
    <property type="project" value="TreeGrafter"/>
</dbReference>
<dbReference type="InterPro" id="IPR030662">
    <property type="entry name" value="DPH6/MJ0570"/>
</dbReference>
<evidence type="ECO:0000256" key="1">
    <source>
        <dbReference type="ARBA" id="ARBA00005156"/>
    </source>
</evidence>
<feature type="compositionally biased region" description="Acidic residues" evidence="10">
    <location>
        <begin position="93"/>
        <end position="113"/>
    </location>
</feature>
<dbReference type="EMBL" id="OOIP01000005">
    <property type="protein sequence ID" value="SPO36938.1"/>
    <property type="molecule type" value="Genomic_DNA"/>
</dbReference>
<dbReference type="InterPro" id="IPR035959">
    <property type="entry name" value="RutC-like_sf"/>
</dbReference>
<dbReference type="PANTHER" id="PTHR12196:SF2">
    <property type="entry name" value="DIPHTHINE--AMMONIA LIGASE"/>
    <property type="match status" value="1"/>
</dbReference>
<dbReference type="EC" id="6.3.1.14" evidence="2"/>
<evidence type="ECO:0000313" key="12">
    <source>
        <dbReference type="EMBL" id="SPO36938.1"/>
    </source>
</evidence>
<dbReference type="SUPFAM" id="SSF52402">
    <property type="entry name" value="Adenine nucleotide alpha hydrolases-like"/>
    <property type="match status" value="1"/>
</dbReference>
<feature type="domain" description="Diphthamide synthase" evidence="11">
    <location>
        <begin position="110"/>
        <end position="260"/>
    </location>
</feature>
<evidence type="ECO:0000256" key="6">
    <source>
        <dbReference type="ARBA" id="ARBA00022840"/>
    </source>
</evidence>
<dbReference type="GO" id="GO:0017178">
    <property type="term" value="F:diphthine-ammonia ligase activity"/>
    <property type="evidence" value="ECO:0007669"/>
    <property type="project" value="UniProtKB-EC"/>
</dbReference>
<dbReference type="CDD" id="cd01994">
    <property type="entry name" value="AANH_PF0828-like"/>
    <property type="match status" value="1"/>
</dbReference>
<dbReference type="FunFam" id="3.90.1490.10:FF:000001">
    <property type="entry name" value="Diphthine--ammonia ligase"/>
    <property type="match status" value="1"/>
</dbReference>
<dbReference type="Gene3D" id="3.30.1330.40">
    <property type="entry name" value="RutC-like"/>
    <property type="match status" value="2"/>
</dbReference>